<dbReference type="AlphaFoldDB" id="A0AAD5PM24"/>
<evidence type="ECO:0000256" key="1">
    <source>
        <dbReference type="SAM" id="MobiDB-lite"/>
    </source>
</evidence>
<organism evidence="3 4">
    <name type="scientific">Phascolomyces articulosus</name>
    <dbReference type="NCBI Taxonomy" id="60185"/>
    <lineage>
        <taxon>Eukaryota</taxon>
        <taxon>Fungi</taxon>
        <taxon>Fungi incertae sedis</taxon>
        <taxon>Mucoromycota</taxon>
        <taxon>Mucoromycotina</taxon>
        <taxon>Mucoromycetes</taxon>
        <taxon>Mucorales</taxon>
        <taxon>Lichtheimiaceae</taxon>
        <taxon>Phascolomyces</taxon>
    </lineage>
</organism>
<accession>A0AAD5PM24</accession>
<keyword evidence="4" id="KW-1185">Reference proteome</keyword>
<feature type="region of interest" description="Disordered" evidence="1">
    <location>
        <begin position="360"/>
        <end position="383"/>
    </location>
</feature>
<dbReference type="Pfam" id="PF06985">
    <property type="entry name" value="HET"/>
    <property type="match status" value="1"/>
</dbReference>
<gene>
    <name evidence="3" type="ORF">BDA99DRAFT_600041</name>
</gene>
<reference evidence="3" key="2">
    <citation type="submission" date="2023-02" db="EMBL/GenBank/DDBJ databases">
        <authorList>
            <consortium name="DOE Joint Genome Institute"/>
            <person name="Mondo S.J."/>
            <person name="Chang Y."/>
            <person name="Wang Y."/>
            <person name="Ahrendt S."/>
            <person name="Andreopoulos W."/>
            <person name="Barry K."/>
            <person name="Beard J."/>
            <person name="Benny G.L."/>
            <person name="Blankenship S."/>
            <person name="Bonito G."/>
            <person name="Cuomo C."/>
            <person name="Desiro A."/>
            <person name="Gervers K.A."/>
            <person name="Hundley H."/>
            <person name="Kuo A."/>
            <person name="LaButti K."/>
            <person name="Lang B.F."/>
            <person name="Lipzen A."/>
            <person name="O'Donnell K."/>
            <person name="Pangilinan J."/>
            <person name="Reynolds N."/>
            <person name="Sandor L."/>
            <person name="Smith M.W."/>
            <person name="Tsang A."/>
            <person name="Grigoriev I.V."/>
            <person name="Stajich J.E."/>
            <person name="Spatafora J.W."/>
        </authorList>
    </citation>
    <scope>NUCLEOTIDE SEQUENCE</scope>
    <source>
        <strain evidence="3">RSA 2281</strain>
    </source>
</reference>
<dbReference type="Proteomes" id="UP001209540">
    <property type="component" value="Unassembled WGS sequence"/>
</dbReference>
<reference evidence="3" key="1">
    <citation type="journal article" date="2022" name="IScience">
        <title>Evolution of zygomycete secretomes and the origins of terrestrial fungal ecologies.</title>
        <authorList>
            <person name="Chang Y."/>
            <person name="Wang Y."/>
            <person name="Mondo S."/>
            <person name="Ahrendt S."/>
            <person name="Andreopoulos W."/>
            <person name="Barry K."/>
            <person name="Beard J."/>
            <person name="Benny G.L."/>
            <person name="Blankenship S."/>
            <person name="Bonito G."/>
            <person name="Cuomo C."/>
            <person name="Desiro A."/>
            <person name="Gervers K.A."/>
            <person name="Hundley H."/>
            <person name="Kuo A."/>
            <person name="LaButti K."/>
            <person name="Lang B.F."/>
            <person name="Lipzen A."/>
            <person name="O'Donnell K."/>
            <person name="Pangilinan J."/>
            <person name="Reynolds N."/>
            <person name="Sandor L."/>
            <person name="Smith M.E."/>
            <person name="Tsang A."/>
            <person name="Grigoriev I.V."/>
            <person name="Stajich J.E."/>
            <person name="Spatafora J.W."/>
        </authorList>
    </citation>
    <scope>NUCLEOTIDE SEQUENCE</scope>
    <source>
        <strain evidence="3">RSA 2281</strain>
    </source>
</reference>
<dbReference type="PANTHER" id="PTHR24148">
    <property type="entry name" value="ANKYRIN REPEAT DOMAIN-CONTAINING PROTEIN 39 HOMOLOG-RELATED"/>
    <property type="match status" value="1"/>
</dbReference>
<protein>
    <recommendedName>
        <fullName evidence="2">Heterokaryon incompatibility domain-containing protein</fullName>
    </recommendedName>
</protein>
<feature type="domain" description="Heterokaryon incompatibility" evidence="2">
    <location>
        <begin position="140"/>
        <end position="205"/>
    </location>
</feature>
<proteinExistence type="predicted"/>
<dbReference type="InterPro" id="IPR052895">
    <property type="entry name" value="HetReg/Transcr_Mod"/>
</dbReference>
<dbReference type="EMBL" id="JAIXMP010000001">
    <property type="protein sequence ID" value="KAI9278324.1"/>
    <property type="molecule type" value="Genomic_DNA"/>
</dbReference>
<sequence>MPIIYETTQWTRIRNPKLQRMQIGRFTQPPKTVPTSPPKPEFMPSKLVRICDMQIVPGSEVNEGYCALSYVWSQSCTASGDEKKNNVDKNEHIIIQPITKTAQNATIQDNVQGIIDGFKNYFFQSNPYQKFLIRLNDEKSKIIEYQQKHVSFEQLIQQICQQFNINYLWYDQMCIDQDNLEEKHREIQQMHQVYKHAHCTVSLVPEFQTTTEEVAQIGLLETTVRMKQSEWFKRLWTLMEAIHSNRMVIIGKNVHLWSDDVFTATEIPLDPLINTPLEQWHLSDILFCAHIRTCMLDHDRIYALANLFPDTILQQLKIDQEYKKHQSLEDLMVQLYCLLAERDITILLFGGHGGYKAMGKISDTPKNNDDDDDKDSISKSDKNAPPILSAGSWTYQVPIQKYSFLPSWTGIAGEHFYQHKCDYAPTKHPFQDYCIEGRIMRITCIGLTNSSEESMLNTDRDYFTPMRFEDLPPFSSTESSIDDGYVRTRHLGLKVDLPGQNELKNIYICDYDGYISEEAVTKSSDSLKKRKTKGILHLISLTLQRLSKFIKIKKQNLFWYPSDQLRVDVPEFNLSILTEIMDLDPTTNTQYVMLTGIPFKGYKSYTYYPVIKKIRGGEKNHYTAIGACCLYKADEVFSSNDCTPLPKHTYLIE</sequence>
<comment type="caution">
    <text evidence="3">The sequence shown here is derived from an EMBL/GenBank/DDBJ whole genome shotgun (WGS) entry which is preliminary data.</text>
</comment>
<dbReference type="InterPro" id="IPR010730">
    <property type="entry name" value="HET"/>
</dbReference>
<evidence type="ECO:0000259" key="2">
    <source>
        <dbReference type="Pfam" id="PF06985"/>
    </source>
</evidence>
<evidence type="ECO:0000313" key="3">
    <source>
        <dbReference type="EMBL" id="KAI9278324.1"/>
    </source>
</evidence>
<evidence type="ECO:0000313" key="4">
    <source>
        <dbReference type="Proteomes" id="UP001209540"/>
    </source>
</evidence>
<dbReference type="PANTHER" id="PTHR24148:SF64">
    <property type="entry name" value="HETEROKARYON INCOMPATIBILITY DOMAIN-CONTAINING PROTEIN"/>
    <property type="match status" value="1"/>
</dbReference>
<name>A0AAD5PM24_9FUNG</name>